<organism evidence="2 3">
    <name type="scientific">Methanocorpusculum vombati</name>
    <dbReference type="NCBI Taxonomy" id="3002864"/>
    <lineage>
        <taxon>Archaea</taxon>
        <taxon>Methanobacteriati</taxon>
        <taxon>Methanobacteriota</taxon>
        <taxon>Stenosarchaea group</taxon>
        <taxon>Methanomicrobia</taxon>
        <taxon>Methanomicrobiales</taxon>
        <taxon>Methanocorpusculaceae</taxon>
        <taxon>Methanocorpusculum</taxon>
    </lineage>
</organism>
<evidence type="ECO:0000313" key="2">
    <source>
        <dbReference type="EMBL" id="MCZ0862774.1"/>
    </source>
</evidence>
<protein>
    <submittedName>
        <fullName evidence="2">KEOPS complex subunit Pcc1</fullName>
    </submittedName>
</protein>
<dbReference type="EMBL" id="JAPTGC010000006">
    <property type="protein sequence ID" value="MCZ0862774.1"/>
    <property type="molecule type" value="Genomic_DNA"/>
</dbReference>
<accession>A0ABT4IN75</accession>
<reference evidence="2" key="1">
    <citation type="submission" date="2022-12" db="EMBL/GenBank/DDBJ databases">
        <title>Isolation and characterisation of novel Methanocorpusculum spp. from native Australian herbivores indicates the genus is ancestrally host-associated.</title>
        <authorList>
            <person name="Volmer J.G."/>
            <person name="Soo R.M."/>
            <person name="Evans P.N."/>
            <person name="Hoedt E.C."/>
            <person name="Astorga Alsina A.L."/>
            <person name="Woodcroft B.J."/>
            <person name="Tyson G.W."/>
            <person name="Hugenholtz P."/>
            <person name="Morrison M."/>
        </authorList>
    </citation>
    <scope>NUCLEOTIDE SEQUENCE</scope>
    <source>
        <strain evidence="2">CW153</strain>
    </source>
</reference>
<evidence type="ECO:0000256" key="1">
    <source>
        <dbReference type="ARBA" id="ARBA00007073"/>
    </source>
</evidence>
<dbReference type="RefSeq" id="WP_268923031.1">
    <property type="nucleotide sequence ID" value="NZ_JAPTGC010000006.1"/>
</dbReference>
<name>A0ABT4IN75_9EURY</name>
<evidence type="ECO:0000313" key="3">
    <source>
        <dbReference type="Proteomes" id="UP001141336"/>
    </source>
</evidence>
<dbReference type="NCBIfam" id="NF011470">
    <property type="entry name" value="PRK14887.1"/>
    <property type="match status" value="1"/>
</dbReference>
<dbReference type="Pfam" id="PF09341">
    <property type="entry name" value="Pcc1"/>
    <property type="match status" value="1"/>
</dbReference>
<keyword evidence="3" id="KW-1185">Reference proteome</keyword>
<dbReference type="InterPro" id="IPR015419">
    <property type="entry name" value="CTAG/Pcc1"/>
</dbReference>
<comment type="caution">
    <text evidence="2">The sequence shown here is derived from an EMBL/GenBank/DDBJ whole genome shotgun (WGS) entry which is preliminary data.</text>
</comment>
<dbReference type="Gene3D" id="3.30.310.50">
    <property type="entry name" value="Alpha-D-phosphohexomutase, C-terminal domain"/>
    <property type="match status" value="1"/>
</dbReference>
<proteinExistence type="inferred from homology"/>
<gene>
    <name evidence="2" type="ORF">O0S09_05835</name>
</gene>
<comment type="similarity">
    <text evidence="1">Belongs to the CTAG/PCC1 family.</text>
</comment>
<dbReference type="Proteomes" id="UP001141336">
    <property type="component" value="Unassembled WGS sequence"/>
</dbReference>
<sequence>MTGSGADVLGAEVCVPTHTAEFRFACPYADKLYAVLAPEAGSDPGEKSRVRISRDGEVVTLFVEAEDAAALRASLNMWLRLVNVCKEVLEL</sequence>